<proteinExistence type="inferred from homology"/>
<comment type="caution">
    <text evidence="13">The sequence shown here is derived from an EMBL/GenBank/DDBJ whole genome shotgun (WGS) entry which is preliminary data.</text>
</comment>
<dbReference type="InterPro" id="IPR029041">
    <property type="entry name" value="FAD-linked_oxidoreductase-like"/>
</dbReference>
<dbReference type="RefSeq" id="WP_154529763.1">
    <property type="nucleotide sequence ID" value="NZ_JAQXTV010000075.1"/>
</dbReference>
<evidence type="ECO:0000256" key="12">
    <source>
        <dbReference type="RuleBase" id="RU003862"/>
    </source>
</evidence>
<dbReference type="GO" id="GO:0005829">
    <property type="term" value="C:cytosol"/>
    <property type="evidence" value="ECO:0007669"/>
    <property type="project" value="InterPro"/>
</dbReference>
<comment type="cofactor">
    <cofactor evidence="1 12">
        <name>FAD</name>
        <dbReference type="ChEBI" id="CHEBI:57692"/>
    </cofactor>
</comment>
<evidence type="ECO:0000313" key="13">
    <source>
        <dbReference type="EMBL" id="MSR89873.1"/>
    </source>
</evidence>
<dbReference type="NCBIfam" id="TIGR00676">
    <property type="entry name" value="fadh2"/>
    <property type="match status" value="1"/>
</dbReference>
<dbReference type="CDD" id="cd00537">
    <property type="entry name" value="MTHFR"/>
    <property type="match status" value="1"/>
</dbReference>
<dbReference type="EC" id="1.5.1.54" evidence="12"/>
<keyword evidence="7 12" id="KW-0560">Oxidoreductase</keyword>
<keyword evidence="6 12" id="KW-0274">FAD</keyword>
<reference evidence="13 14" key="1">
    <citation type="submission" date="2019-08" db="EMBL/GenBank/DDBJ databases">
        <title>In-depth cultivation of the pig gut microbiome towards novel bacterial diversity and tailored functional studies.</title>
        <authorList>
            <person name="Wylensek D."/>
            <person name="Hitch T.C.A."/>
            <person name="Clavel T."/>
        </authorList>
    </citation>
    <scope>NUCLEOTIDE SEQUENCE [LARGE SCALE GENOMIC DNA]</scope>
    <source>
        <strain evidence="13 14">WCA-383-APC-5B</strain>
    </source>
</reference>
<keyword evidence="5 12" id="KW-0285">Flavoprotein</keyword>
<evidence type="ECO:0000256" key="2">
    <source>
        <dbReference type="ARBA" id="ARBA00004777"/>
    </source>
</evidence>
<dbReference type="Proteomes" id="UP000460287">
    <property type="component" value="Unassembled WGS sequence"/>
</dbReference>
<accession>A0A7X2MVI7</accession>
<organism evidence="13 14">
    <name type="scientific">Inconstantimicrobium porci</name>
    <dbReference type="NCBI Taxonomy" id="2652291"/>
    <lineage>
        <taxon>Bacteria</taxon>
        <taxon>Bacillati</taxon>
        <taxon>Bacillota</taxon>
        <taxon>Clostridia</taxon>
        <taxon>Eubacteriales</taxon>
        <taxon>Clostridiaceae</taxon>
        <taxon>Inconstantimicrobium</taxon>
    </lineage>
</organism>
<keyword evidence="8" id="KW-0520">NAD</keyword>
<comment type="similarity">
    <text evidence="3 12">Belongs to the methylenetetrahydrofolate reductase family.</text>
</comment>
<name>A0A7X2MVI7_9CLOT</name>
<dbReference type="InterPro" id="IPR004620">
    <property type="entry name" value="MTHF_reductase_bac"/>
</dbReference>
<evidence type="ECO:0000256" key="10">
    <source>
        <dbReference type="ARBA" id="ARBA00034478"/>
    </source>
</evidence>
<evidence type="ECO:0000256" key="9">
    <source>
        <dbReference type="ARBA" id="ARBA00023167"/>
    </source>
</evidence>
<dbReference type="GO" id="GO:0106312">
    <property type="term" value="F:methylenetetrahydrofolate reductase (NADH) activity"/>
    <property type="evidence" value="ECO:0007669"/>
    <property type="project" value="UniProtKB-EC"/>
</dbReference>
<comment type="catalytic activity">
    <reaction evidence="11">
        <text>(6S)-5-methyl-5,6,7,8-tetrahydrofolate + NAD(+) = (6R)-5,10-methylene-5,6,7,8-tetrahydrofolate + NADH + H(+)</text>
        <dbReference type="Rhea" id="RHEA:19821"/>
        <dbReference type="ChEBI" id="CHEBI:15378"/>
        <dbReference type="ChEBI" id="CHEBI:15636"/>
        <dbReference type="ChEBI" id="CHEBI:18608"/>
        <dbReference type="ChEBI" id="CHEBI:57540"/>
        <dbReference type="ChEBI" id="CHEBI:57945"/>
        <dbReference type="EC" id="1.5.1.54"/>
    </reaction>
    <physiologicalReaction direction="right-to-left" evidence="11">
        <dbReference type="Rhea" id="RHEA:19823"/>
    </physiologicalReaction>
</comment>
<comment type="pathway">
    <text evidence="10">Amino-acid biosynthesis; L-methionine biosynthesis via de novo pathway.</text>
</comment>
<dbReference type="AlphaFoldDB" id="A0A7X2MVI7"/>
<keyword evidence="14" id="KW-1185">Reference proteome</keyword>
<dbReference type="UniPathway" id="UPA00193"/>
<evidence type="ECO:0000256" key="6">
    <source>
        <dbReference type="ARBA" id="ARBA00022827"/>
    </source>
</evidence>
<dbReference type="SUPFAM" id="SSF51730">
    <property type="entry name" value="FAD-linked oxidoreductase"/>
    <property type="match status" value="1"/>
</dbReference>
<evidence type="ECO:0000256" key="4">
    <source>
        <dbReference type="ARBA" id="ARBA00022605"/>
    </source>
</evidence>
<dbReference type="GO" id="GO:0009086">
    <property type="term" value="P:methionine biosynthetic process"/>
    <property type="evidence" value="ECO:0007669"/>
    <property type="project" value="UniProtKB-KW"/>
</dbReference>
<evidence type="ECO:0000256" key="7">
    <source>
        <dbReference type="ARBA" id="ARBA00023002"/>
    </source>
</evidence>
<keyword evidence="4" id="KW-0028">Amino-acid biosynthesis</keyword>
<dbReference type="EMBL" id="VULX01000001">
    <property type="protein sequence ID" value="MSR89873.1"/>
    <property type="molecule type" value="Genomic_DNA"/>
</dbReference>
<evidence type="ECO:0000256" key="3">
    <source>
        <dbReference type="ARBA" id="ARBA00006743"/>
    </source>
</evidence>
<dbReference type="Gene3D" id="3.20.20.220">
    <property type="match status" value="1"/>
</dbReference>
<dbReference type="Pfam" id="PF02219">
    <property type="entry name" value="MTHFR"/>
    <property type="match status" value="1"/>
</dbReference>
<dbReference type="InterPro" id="IPR003171">
    <property type="entry name" value="Mehydrof_redctse-like"/>
</dbReference>
<dbReference type="GO" id="GO:0035999">
    <property type="term" value="P:tetrahydrofolate interconversion"/>
    <property type="evidence" value="ECO:0007669"/>
    <property type="project" value="UniProtKB-UniPathway"/>
</dbReference>
<gene>
    <name evidence="13" type="primary">metF</name>
    <name evidence="13" type="ORF">FYJ33_00215</name>
</gene>
<evidence type="ECO:0000256" key="8">
    <source>
        <dbReference type="ARBA" id="ARBA00023027"/>
    </source>
</evidence>
<dbReference type="GO" id="GO:0071949">
    <property type="term" value="F:FAD binding"/>
    <property type="evidence" value="ECO:0007669"/>
    <property type="project" value="TreeGrafter"/>
</dbReference>
<evidence type="ECO:0000256" key="1">
    <source>
        <dbReference type="ARBA" id="ARBA00001974"/>
    </source>
</evidence>
<sequence length="294" mass="33168">MKIKNLFEDKKVVLSFEIFPPKPTSKIDTVYNTIEELAVLKPDFISVTYGSGGSMTSNRTVELSSLIKEKYDIETIAHLTCISSTQDDIKKTIDELKAKNIENILALRGDVPIDKVSGGSFNYATDLIKYVKDISDLGISSACYPEGHIENKNLDESIKIIKMKEDMGAEHFISQMFFSNDAYYDFMNRIYRNNIKSPIEAGIMPVTNRKQIERMVQLSGASFPYKFLKIIDKYENSPEALEQAGISYATEQIIDLVSSGIRGIHLYTMNKPHVAKKIVESIKPILDALNRSEN</sequence>
<protein>
    <recommendedName>
        <fullName evidence="12">Methylenetetrahydrofolate reductase</fullName>
        <ecNumber evidence="12">1.5.1.54</ecNumber>
    </recommendedName>
</protein>
<dbReference type="PANTHER" id="PTHR45754:SF3">
    <property type="entry name" value="METHYLENETETRAHYDROFOLATE REDUCTASE (NADPH)"/>
    <property type="match status" value="1"/>
</dbReference>
<dbReference type="PANTHER" id="PTHR45754">
    <property type="entry name" value="METHYLENETETRAHYDROFOLATE REDUCTASE"/>
    <property type="match status" value="1"/>
</dbReference>
<evidence type="ECO:0000256" key="11">
    <source>
        <dbReference type="ARBA" id="ARBA00048628"/>
    </source>
</evidence>
<comment type="pathway">
    <text evidence="2 12">One-carbon metabolism; tetrahydrofolate interconversion.</text>
</comment>
<evidence type="ECO:0000313" key="14">
    <source>
        <dbReference type="Proteomes" id="UP000460287"/>
    </source>
</evidence>
<keyword evidence="9" id="KW-0486">Methionine biosynthesis</keyword>
<evidence type="ECO:0000256" key="5">
    <source>
        <dbReference type="ARBA" id="ARBA00022630"/>
    </source>
</evidence>